<protein>
    <recommendedName>
        <fullName evidence="3">polynucleotide adenylyltransferase</fullName>
        <ecNumber evidence="3">2.7.7.19</ecNumber>
    </recommendedName>
</protein>
<dbReference type="CDD" id="cd05402">
    <property type="entry name" value="NT_PAP_TUTase"/>
    <property type="match status" value="1"/>
</dbReference>
<dbReference type="OMA" id="CERIGHD"/>
<evidence type="ECO:0000256" key="2">
    <source>
        <dbReference type="ARBA" id="ARBA00008593"/>
    </source>
</evidence>
<dbReference type="EMBL" id="FN430352">
    <property type="protein sequence ID" value="CAZ85588.1"/>
    <property type="molecule type" value="Genomic_DNA"/>
</dbReference>
<feature type="compositionally biased region" description="Polar residues" evidence="7">
    <location>
        <begin position="749"/>
        <end position="762"/>
    </location>
</feature>
<evidence type="ECO:0000259" key="9">
    <source>
        <dbReference type="Pfam" id="PF22600"/>
    </source>
</evidence>
<feature type="domain" description="Poly(A) RNA polymerase mitochondrial-like central palm" evidence="9">
    <location>
        <begin position="391"/>
        <end position="526"/>
    </location>
</feature>
<feature type="compositionally biased region" description="Pro residues" evidence="7">
    <location>
        <begin position="249"/>
        <end position="270"/>
    </location>
</feature>
<dbReference type="GO" id="GO:0043634">
    <property type="term" value="P:polyadenylation-dependent ncRNA catabolic process"/>
    <property type="evidence" value="ECO:0007669"/>
    <property type="project" value="TreeGrafter"/>
</dbReference>
<dbReference type="InterPro" id="IPR045862">
    <property type="entry name" value="Trf4-like"/>
</dbReference>
<name>D5GM45_TUBMM</name>
<evidence type="ECO:0000256" key="4">
    <source>
        <dbReference type="ARBA" id="ARBA00022679"/>
    </source>
</evidence>
<keyword evidence="11" id="KW-1185">Reference proteome</keyword>
<proteinExistence type="inferred from homology"/>
<feature type="compositionally biased region" description="Basic and acidic residues" evidence="7">
    <location>
        <begin position="317"/>
        <end position="326"/>
    </location>
</feature>
<dbReference type="GO" id="GO:0046872">
    <property type="term" value="F:metal ion binding"/>
    <property type="evidence" value="ECO:0007669"/>
    <property type="project" value="UniProtKB-KW"/>
</dbReference>
<dbReference type="RefSeq" id="XP_002841397.1">
    <property type="nucleotide sequence ID" value="XM_002841351.1"/>
</dbReference>
<dbReference type="GO" id="GO:0005730">
    <property type="term" value="C:nucleolus"/>
    <property type="evidence" value="ECO:0007669"/>
    <property type="project" value="TreeGrafter"/>
</dbReference>
<dbReference type="GO" id="GO:0031123">
    <property type="term" value="P:RNA 3'-end processing"/>
    <property type="evidence" value="ECO:0007669"/>
    <property type="project" value="TreeGrafter"/>
</dbReference>
<dbReference type="PANTHER" id="PTHR23092">
    <property type="entry name" value="POLY(A) RNA POLYMERASE"/>
    <property type="match status" value="1"/>
</dbReference>
<comment type="cofactor">
    <cofactor evidence="1">
        <name>Mn(2+)</name>
        <dbReference type="ChEBI" id="CHEBI:29035"/>
    </cofactor>
</comment>
<dbReference type="InterPro" id="IPR054708">
    <property type="entry name" value="MTPAP-like_central"/>
</dbReference>
<dbReference type="eggNOG" id="KOG1906">
    <property type="taxonomic scope" value="Eukaryota"/>
</dbReference>
<dbReference type="FunFam" id="3.30.460.10:FF:000006">
    <property type="entry name" value="non-canonical poly(A) RNA polymerase PAPD5"/>
    <property type="match status" value="1"/>
</dbReference>
<evidence type="ECO:0000313" key="10">
    <source>
        <dbReference type="EMBL" id="CAZ85588.1"/>
    </source>
</evidence>
<dbReference type="Gene3D" id="3.30.460.10">
    <property type="entry name" value="Beta Polymerase, domain 2"/>
    <property type="match status" value="1"/>
</dbReference>
<dbReference type="STRING" id="656061.D5GM45"/>
<dbReference type="SUPFAM" id="SSF81631">
    <property type="entry name" value="PAP/OAS1 substrate-binding domain"/>
    <property type="match status" value="1"/>
</dbReference>
<accession>D5GM45</accession>
<dbReference type="GO" id="GO:1990817">
    <property type="term" value="F:poly(A) RNA polymerase activity"/>
    <property type="evidence" value="ECO:0007669"/>
    <property type="project" value="UniProtKB-EC"/>
</dbReference>
<evidence type="ECO:0000256" key="5">
    <source>
        <dbReference type="ARBA" id="ARBA00022723"/>
    </source>
</evidence>
<dbReference type="EC" id="2.7.7.19" evidence="3"/>
<dbReference type="SUPFAM" id="SSF81301">
    <property type="entry name" value="Nucleotidyltransferase"/>
    <property type="match status" value="1"/>
</dbReference>
<dbReference type="Pfam" id="PF03828">
    <property type="entry name" value="PAP_assoc"/>
    <property type="match status" value="1"/>
</dbReference>
<sequence>MGDRGRDRRVNDIHRFTGRSDPNNPNHEFTYQHQRQMPTETDSYRPSNRSQDSNQGPTRHLKGSKGSKTGKRQKTSQQPKPQKWTPVPAHERPILSFNVREKTPDLLPGMITGGEFLSAPDGSGDGIGESIRDAAGADDEVEMDMSDDENPSLAVTKVGSATEGAVDGEKKPDVISLVRSFKARATMGKPKNPIQDNDDFISLSFGDEPSHLGQGDEDSNHKRRKVNGKDNCDEPSFSHRYNHFGPPKDTGPPGLPPRPLTYRKPSPPPQLRDLDPQPRNRSVRQSNNGGPSSLPGAAHSKYTSSNTSRNPAMQNKGYDRQLDIPKNRKRSYSDMNRGKTTTDGNITYEYMATPRSDPFPWTKMGRDHSRSLIILLENENESNSFCAIYRLHNEILDFIAYIQPRAYEHAVRRELVHRVRVVVTKLWPDTDLRVFGSFAAELYLPTSDIDLVVISTSFAKIGIPRYSERNALYKLRQAILSSNTAKPGSLAVIANAKVPIIKFVDRETNIHVDISFENSSGLVANETFIRWKAQYPAMPILLTVIKQFLAMRGLNEVYLGGLGSFSVTCLIVSMFQMHPGAASGRMDPRRHLGVMLLEFLELYGKSFNTETLGICVDSRKPSYFRKNDVFPVIQRGATPPQTDLLCIQDPNNSENDISRSSYQIKIILTLWAEALDDLVGQMKKFERLQFVNRQNRSLLGVILGGSYGKIEEQRWLMRKVYMDRIGPLEDILTEEKQWGEATPFVTRTLSPVQQVTNRSSGSGPVPNKKTSHGSNSSGPSHPRKSKQGFCRKGRQDEPIVIE</sequence>
<dbReference type="GO" id="GO:0031499">
    <property type="term" value="C:TRAMP complex"/>
    <property type="evidence" value="ECO:0007669"/>
    <property type="project" value="TreeGrafter"/>
</dbReference>
<feature type="compositionally biased region" description="Polar residues" evidence="7">
    <location>
        <begin position="301"/>
        <end position="313"/>
    </location>
</feature>
<evidence type="ECO:0000256" key="6">
    <source>
        <dbReference type="ARBA" id="ARBA00022842"/>
    </source>
</evidence>
<dbReference type="InParanoid" id="D5GM45"/>
<evidence type="ECO:0000313" key="11">
    <source>
        <dbReference type="Proteomes" id="UP000006911"/>
    </source>
</evidence>
<feature type="compositionally biased region" description="Basic and acidic residues" evidence="7">
    <location>
        <begin position="1"/>
        <end position="15"/>
    </location>
</feature>
<dbReference type="PANTHER" id="PTHR23092:SF15">
    <property type="entry name" value="INACTIVE NON-CANONICAL POLY(A) RNA POLYMERASE PROTEIN TRF4-2-RELATED"/>
    <property type="match status" value="1"/>
</dbReference>
<feature type="domain" description="PAP-associated" evidence="8">
    <location>
        <begin position="591"/>
        <end position="655"/>
    </location>
</feature>
<reference evidence="10 11" key="1">
    <citation type="journal article" date="2010" name="Nature">
        <title>Perigord black truffle genome uncovers evolutionary origins and mechanisms of symbiosis.</title>
        <authorList>
            <person name="Martin F."/>
            <person name="Kohler A."/>
            <person name="Murat C."/>
            <person name="Balestrini R."/>
            <person name="Coutinho P.M."/>
            <person name="Jaillon O."/>
            <person name="Montanini B."/>
            <person name="Morin E."/>
            <person name="Noel B."/>
            <person name="Percudani R."/>
            <person name="Porcel B."/>
            <person name="Rubini A."/>
            <person name="Amicucci A."/>
            <person name="Amselem J."/>
            <person name="Anthouard V."/>
            <person name="Arcioni S."/>
            <person name="Artiguenave F."/>
            <person name="Aury J.M."/>
            <person name="Ballario P."/>
            <person name="Bolchi A."/>
            <person name="Brenna A."/>
            <person name="Brun A."/>
            <person name="Buee M."/>
            <person name="Cantarel B."/>
            <person name="Chevalier G."/>
            <person name="Couloux A."/>
            <person name="Da Silva C."/>
            <person name="Denoeud F."/>
            <person name="Duplessis S."/>
            <person name="Ghignone S."/>
            <person name="Hilselberger B."/>
            <person name="Iotti M."/>
            <person name="Marcais B."/>
            <person name="Mello A."/>
            <person name="Miranda M."/>
            <person name="Pacioni G."/>
            <person name="Quesneville H."/>
            <person name="Riccioni C."/>
            <person name="Ruotolo R."/>
            <person name="Splivallo R."/>
            <person name="Stocchi V."/>
            <person name="Tisserant E."/>
            <person name="Viscomi A.R."/>
            <person name="Zambonelli A."/>
            <person name="Zampieri E."/>
            <person name="Henrissat B."/>
            <person name="Lebrun M.H."/>
            <person name="Paolocci F."/>
            <person name="Bonfante P."/>
            <person name="Ottonello S."/>
            <person name="Wincker P."/>
        </authorList>
    </citation>
    <scope>NUCLEOTIDE SEQUENCE [LARGE SCALE GENOMIC DNA]</scope>
    <source>
        <strain evidence="10 11">Mel28</strain>
    </source>
</reference>
<feature type="compositionally biased region" description="Basic residues" evidence="7">
    <location>
        <begin position="59"/>
        <end position="74"/>
    </location>
</feature>
<feature type="compositionally biased region" description="Polar residues" evidence="7">
    <location>
        <begin position="20"/>
        <end position="57"/>
    </location>
</feature>
<keyword evidence="6" id="KW-0460">Magnesium</keyword>
<gene>
    <name evidence="10" type="ORF">GSTUM_00010521001</name>
</gene>
<dbReference type="Gene3D" id="1.10.1410.10">
    <property type="match status" value="1"/>
</dbReference>
<dbReference type="KEGG" id="tml:GSTUM_00010521001"/>
<dbReference type="GO" id="GO:0003729">
    <property type="term" value="F:mRNA binding"/>
    <property type="evidence" value="ECO:0007669"/>
    <property type="project" value="TreeGrafter"/>
</dbReference>
<dbReference type="InterPro" id="IPR043519">
    <property type="entry name" value="NT_sf"/>
</dbReference>
<feature type="region of interest" description="Disordered" evidence="7">
    <location>
        <begin position="187"/>
        <end position="343"/>
    </location>
</feature>
<keyword evidence="4" id="KW-0808">Transferase</keyword>
<dbReference type="AlphaFoldDB" id="D5GM45"/>
<dbReference type="InterPro" id="IPR002058">
    <property type="entry name" value="PAP_assoc"/>
</dbReference>
<organism evidence="10 11">
    <name type="scientific">Tuber melanosporum (strain Mel28)</name>
    <name type="common">Perigord black truffle</name>
    <dbReference type="NCBI Taxonomy" id="656061"/>
    <lineage>
        <taxon>Eukaryota</taxon>
        <taxon>Fungi</taxon>
        <taxon>Dikarya</taxon>
        <taxon>Ascomycota</taxon>
        <taxon>Pezizomycotina</taxon>
        <taxon>Pezizomycetes</taxon>
        <taxon>Pezizales</taxon>
        <taxon>Tuberaceae</taxon>
        <taxon>Tuber</taxon>
    </lineage>
</organism>
<evidence type="ECO:0000256" key="3">
    <source>
        <dbReference type="ARBA" id="ARBA00012388"/>
    </source>
</evidence>
<feature type="compositionally biased region" description="Basic and acidic residues" evidence="7">
    <location>
        <begin position="793"/>
        <end position="802"/>
    </location>
</feature>
<keyword evidence="5" id="KW-0479">Metal-binding</keyword>
<evidence type="ECO:0000256" key="7">
    <source>
        <dbReference type="SAM" id="MobiDB-lite"/>
    </source>
</evidence>
<dbReference type="HOGENOM" id="CLU_013572_2_0_1"/>
<feature type="region of interest" description="Disordered" evidence="7">
    <location>
        <begin position="1"/>
        <end position="97"/>
    </location>
</feature>
<dbReference type="GO" id="GO:0010605">
    <property type="term" value="P:negative regulation of macromolecule metabolic process"/>
    <property type="evidence" value="ECO:0007669"/>
    <property type="project" value="UniProtKB-ARBA"/>
</dbReference>
<dbReference type="GeneID" id="9187372"/>
<dbReference type="Pfam" id="PF22600">
    <property type="entry name" value="MTPAP-like_central"/>
    <property type="match status" value="1"/>
</dbReference>
<dbReference type="Proteomes" id="UP000006911">
    <property type="component" value="Unassembled WGS sequence"/>
</dbReference>
<comment type="similarity">
    <text evidence="2">Belongs to the DNA polymerase type-B-like family.</text>
</comment>
<feature type="region of interest" description="Disordered" evidence="7">
    <location>
        <begin position="749"/>
        <end position="802"/>
    </location>
</feature>
<evidence type="ECO:0000256" key="1">
    <source>
        <dbReference type="ARBA" id="ARBA00001936"/>
    </source>
</evidence>
<evidence type="ECO:0000259" key="8">
    <source>
        <dbReference type="Pfam" id="PF03828"/>
    </source>
</evidence>
<feature type="compositionally biased region" description="Basic residues" evidence="7">
    <location>
        <begin position="781"/>
        <end position="792"/>
    </location>
</feature>